<dbReference type="OrthoDB" id="2434948at2759"/>
<accession>A0A9N9E0E3</accession>
<evidence type="ECO:0000313" key="1">
    <source>
        <dbReference type="EMBL" id="CAG8659367.1"/>
    </source>
</evidence>
<keyword evidence="2" id="KW-1185">Reference proteome</keyword>
<comment type="caution">
    <text evidence="1">The sequence shown here is derived from an EMBL/GenBank/DDBJ whole genome shotgun (WGS) entry which is preliminary data.</text>
</comment>
<dbReference type="Proteomes" id="UP000789739">
    <property type="component" value="Unassembled WGS sequence"/>
</dbReference>
<name>A0A9N9E0E3_9GLOM</name>
<proteinExistence type="predicted"/>
<dbReference type="EMBL" id="CAJVPI010003523">
    <property type="protein sequence ID" value="CAG8659367.1"/>
    <property type="molecule type" value="Genomic_DNA"/>
</dbReference>
<evidence type="ECO:0000313" key="2">
    <source>
        <dbReference type="Proteomes" id="UP000789739"/>
    </source>
</evidence>
<reference evidence="1" key="1">
    <citation type="submission" date="2021-06" db="EMBL/GenBank/DDBJ databases">
        <authorList>
            <person name="Kallberg Y."/>
            <person name="Tangrot J."/>
            <person name="Rosling A."/>
        </authorList>
    </citation>
    <scope>NUCLEOTIDE SEQUENCE</scope>
    <source>
        <strain evidence="1">BR232B</strain>
    </source>
</reference>
<sequence>MVFMKTLVEGKIPVKALIDTSSKFNTISKSLFDRLEEDYGIRDPVENLYGDIFKFAKIHHFDLVLGQDWLWMREAKIIFGFSLENCKRYAKIEIDVKSIPLIKEDTNKASSVKNDPHKSDLSKEEITNMVKKILSGVQDRGRPHCFAKRLITE</sequence>
<protein>
    <submittedName>
        <fullName evidence="1">9251_t:CDS:1</fullName>
    </submittedName>
</protein>
<organism evidence="1 2">
    <name type="scientific">Paraglomus brasilianum</name>
    <dbReference type="NCBI Taxonomy" id="144538"/>
    <lineage>
        <taxon>Eukaryota</taxon>
        <taxon>Fungi</taxon>
        <taxon>Fungi incertae sedis</taxon>
        <taxon>Mucoromycota</taxon>
        <taxon>Glomeromycotina</taxon>
        <taxon>Glomeromycetes</taxon>
        <taxon>Paraglomerales</taxon>
        <taxon>Paraglomeraceae</taxon>
        <taxon>Paraglomus</taxon>
    </lineage>
</organism>
<dbReference type="AlphaFoldDB" id="A0A9N9E0E3"/>
<gene>
    <name evidence="1" type="ORF">PBRASI_LOCUS10699</name>
</gene>